<reference evidence="2 3" key="1">
    <citation type="submission" date="2017-11" db="EMBL/GenBank/DDBJ databases">
        <title>Taxonomic description and genome sequences of Spirosoma HA7 sp. nov., isolated from pollen microhabitat of Corylus avellana.</title>
        <authorList>
            <person name="Ambika Manirajan B."/>
            <person name="Suarez C."/>
            <person name="Ratering S."/>
            <person name="Geissler-Plaum R."/>
            <person name="Cardinale M."/>
            <person name="Sylvia S."/>
        </authorList>
    </citation>
    <scope>NUCLEOTIDE SEQUENCE [LARGE SCALE GENOMIC DNA]</scope>
    <source>
        <strain evidence="2 3">HA7</strain>
    </source>
</reference>
<keyword evidence="1" id="KW-1133">Transmembrane helix</keyword>
<gene>
    <name evidence="2" type="ORF">CWM47_29200</name>
</gene>
<sequence length="141" mass="15706">MKNLNKIIIRCILFISGILTFVSIYAQDTTFKEPGIPNDEKVRNSSIRELNISSYEFGLSSVILIFGFLVLCLEVYIMKASQFTSEQIIRLLSMTLIIISALFLITSAYSDTQMAPAMGLFGTLAGYLLGKTTNEKVDEKS</sequence>
<keyword evidence="3" id="KW-1185">Reference proteome</keyword>
<dbReference type="EMBL" id="CP025096">
    <property type="protein sequence ID" value="AUD05564.1"/>
    <property type="molecule type" value="Genomic_DNA"/>
</dbReference>
<feature type="transmembrane region" description="Helical" evidence="1">
    <location>
        <begin position="89"/>
        <end position="108"/>
    </location>
</feature>
<dbReference type="KEGG" id="spir:CWM47_29200"/>
<keyword evidence="1" id="KW-0812">Transmembrane</keyword>
<feature type="transmembrane region" description="Helical" evidence="1">
    <location>
        <begin position="114"/>
        <end position="130"/>
    </location>
</feature>
<evidence type="ECO:0000313" key="2">
    <source>
        <dbReference type="EMBL" id="AUD05564.1"/>
    </source>
</evidence>
<evidence type="ECO:0000256" key="1">
    <source>
        <dbReference type="SAM" id="Phobius"/>
    </source>
</evidence>
<dbReference type="Proteomes" id="UP000232883">
    <property type="component" value="Chromosome"/>
</dbReference>
<keyword evidence="1" id="KW-0472">Membrane</keyword>
<feature type="transmembrane region" description="Helical" evidence="1">
    <location>
        <begin position="7"/>
        <end position="26"/>
    </location>
</feature>
<feature type="transmembrane region" description="Helical" evidence="1">
    <location>
        <begin position="57"/>
        <end position="77"/>
    </location>
</feature>
<accession>A0A2K8Z6U8</accession>
<dbReference type="AlphaFoldDB" id="A0A2K8Z6U8"/>
<protein>
    <submittedName>
        <fullName evidence="2">Uncharacterized protein</fullName>
    </submittedName>
</protein>
<name>A0A2K8Z6U8_9BACT</name>
<evidence type="ECO:0000313" key="3">
    <source>
        <dbReference type="Proteomes" id="UP000232883"/>
    </source>
</evidence>
<dbReference type="RefSeq" id="WP_100992117.1">
    <property type="nucleotide sequence ID" value="NZ_CP025096.1"/>
</dbReference>
<dbReference type="OrthoDB" id="1496099at2"/>
<organism evidence="2 3">
    <name type="scientific">Spirosoma pollinicola</name>
    <dbReference type="NCBI Taxonomy" id="2057025"/>
    <lineage>
        <taxon>Bacteria</taxon>
        <taxon>Pseudomonadati</taxon>
        <taxon>Bacteroidota</taxon>
        <taxon>Cytophagia</taxon>
        <taxon>Cytophagales</taxon>
        <taxon>Cytophagaceae</taxon>
        <taxon>Spirosoma</taxon>
    </lineage>
</organism>
<proteinExistence type="predicted"/>